<feature type="compositionally biased region" description="Basic residues" evidence="1">
    <location>
        <begin position="49"/>
        <end position="69"/>
    </location>
</feature>
<feature type="compositionally biased region" description="Gly residues" evidence="1">
    <location>
        <begin position="98"/>
        <end position="108"/>
    </location>
</feature>
<evidence type="ECO:0000313" key="2">
    <source>
        <dbReference type="Proteomes" id="UP001652641"/>
    </source>
</evidence>
<accession>A0ABM4XKN5</accession>
<evidence type="ECO:0000313" key="3">
    <source>
        <dbReference type="RefSeq" id="XP_072578592.1"/>
    </source>
</evidence>
<organism evidence="2 3">
    <name type="scientific">Vulpes vulpes</name>
    <name type="common">Red fox</name>
    <dbReference type="NCBI Taxonomy" id="9627"/>
    <lineage>
        <taxon>Eukaryota</taxon>
        <taxon>Metazoa</taxon>
        <taxon>Chordata</taxon>
        <taxon>Craniata</taxon>
        <taxon>Vertebrata</taxon>
        <taxon>Euteleostomi</taxon>
        <taxon>Mammalia</taxon>
        <taxon>Eutheria</taxon>
        <taxon>Laurasiatheria</taxon>
        <taxon>Carnivora</taxon>
        <taxon>Caniformia</taxon>
        <taxon>Canidae</taxon>
        <taxon>Vulpes</taxon>
    </lineage>
</organism>
<feature type="region of interest" description="Disordered" evidence="1">
    <location>
        <begin position="235"/>
        <end position="336"/>
    </location>
</feature>
<feature type="region of interest" description="Disordered" evidence="1">
    <location>
        <begin position="143"/>
        <end position="181"/>
    </location>
</feature>
<reference evidence="3" key="1">
    <citation type="submission" date="2025-08" db="UniProtKB">
        <authorList>
            <consortium name="RefSeq"/>
        </authorList>
    </citation>
    <scope>IDENTIFICATION</scope>
    <source>
        <tissue evidence="3">Cell line</tissue>
    </source>
</reference>
<feature type="region of interest" description="Disordered" evidence="1">
    <location>
        <begin position="1"/>
        <end position="130"/>
    </location>
</feature>
<gene>
    <name evidence="3" type="primary">LOC140594111</name>
</gene>
<feature type="compositionally biased region" description="Gly residues" evidence="1">
    <location>
        <begin position="314"/>
        <end position="327"/>
    </location>
</feature>
<feature type="compositionally biased region" description="Low complexity" evidence="1">
    <location>
        <begin position="296"/>
        <end position="307"/>
    </location>
</feature>
<dbReference type="GeneID" id="140594111"/>
<evidence type="ECO:0000256" key="1">
    <source>
        <dbReference type="SAM" id="MobiDB-lite"/>
    </source>
</evidence>
<dbReference type="RefSeq" id="XP_072578592.1">
    <property type="nucleotide sequence ID" value="XM_072722491.1"/>
</dbReference>
<feature type="compositionally biased region" description="Polar residues" evidence="1">
    <location>
        <begin position="1"/>
        <end position="10"/>
    </location>
</feature>
<evidence type="ECO:0008006" key="4">
    <source>
        <dbReference type="Google" id="ProtNLM"/>
    </source>
</evidence>
<proteinExistence type="predicted"/>
<keyword evidence="2" id="KW-1185">Reference proteome</keyword>
<protein>
    <recommendedName>
        <fullName evidence="4">Collagen alpha-1(I) chain-like</fullName>
    </recommendedName>
</protein>
<feature type="compositionally biased region" description="Basic and acidic residues" evidence="1">
    <location>
        <begin position="119"/>
        <end position="128"/>
    </location>
</feature>
<dbReference type="Proteomes" id="UP001652641">
    <property type="component" value="Chromosome 10"/>
</dbReference>
<name>A0ABM4XKN5_VULVU</name>
<sequence length="350" mass="35272">MAAGTASSGQAGDRVVPGTPRGLRCPGATRAGEPSRTQNLQGRGSARSLQHRAGRRSLRGHGVRGRGRPHPGPPGSPQGSEHAPRCPRFQGLVSVPKTGGGAPRGPGGPEARRPAAAPERTEPAERGRRAAGCTTCAHVSAGHSDPGWGGGDCPPHGRPRGSHAGGGPRRRPGLCGRLFSGSRSTIRSRGRACHARTRLTGRGGETQRLQGTHHTVWKWARLGDPRLQIGEETRLAGAASRGQVPGARDRGTKNCGRCSSAAQLRGRGRSSGPGSNSPRPGPRGGRSALPPGPGGQAPAAAAASPGLRRPPGPGGGGRGAGAGGGEGAPRPGRPGCLLLKATALHTVCSI</sequence>